<protein>
    <recommendedName>
        <fullName evidence="3">MICOS complex subunit</fullName>
    </recommendedName>
</protein>
<name>A0A7H9AVN4_ZYGMR</name>
<dbReference type="KEGG" id="zmk:HG535_0A02940"/>
<keyword evidence="2" id="KW-1185">Reference proteome</keyword>
<reference evidence="1 2" key="1">
    <citation type="submission" date="2020-07" db="EMBL/GenBank/DDBJ databases">
        <title>The yeast mating-type switching endonuclease HO is a domesticated member of an unorthodox homing genetic element family.</title>
        <authorList>
            <person name="Coughlan A.Y."/>
            <person name="Lombardi L."/>
            <person name="Braun-Galleani S."/>
            <person name="Martos A.R."/>
            <person name="Galeote V."/>
            <person name="Bigey F."/>
            <person name="Dequin S."/>
            <person name="Byrne K.P."/>
            <person name="Wolfe K.H."/>
        </authorList>
    </citation>
    <scope>NUCLEOTIDE SEQUENCE [LARGE SCALE GENOMIC DNA]</scope>
    <source>
        <strain evidence="1 2">NRRL Y-6702</strain>
    </source>
</reference>
<proteinExistence type="predicted"/>
<dbReference type="RefSeq" id="XP_037142083.1">
    <property type="nucleotide sequence ID" value="XM_037286188.1"/>
</dbReference>
<accession>A0A7H9AVN4</accession>
<dbReference type="OrthoDB" id="4039294at2759"/>
<evidence type="ECO:0000313" key="2">
    <source>
        <dbReference type="Proteomes" id="UP000509704"/>
    </source>
</evidence>
<sequence>MGTNFYGKNEDQIASAAGPLVPAVISTSTEMQSSTLPNGNQILQSIPLTETSHRLRSNLINLIASLKAEWGTQKSAVKNEIASAKEYLQDNIFTDIYENRELLVPSSILSLGAFLSGRVLTNKHNWGKSSVLLTPRVSVIGRLFTSLPSRICLPFILAGAIFHQVTPVSSENLWTRVEKDVLPEKLVDTYHSIRTEYLKNGLLKRNNELCDAVDNYLQSNIRLLRETVGKRFKS</sequence>
<evidence type="ECO:0000313" key="1">
    <source>
        <dbReference type="EMBL" id="QLG70355.1"/>
    </source>
</evidence>
<dbReference type="Proteomes" id="UP000509704">
    <property type="component" value="Chromosome 1"/>
</dbReference>
<gene>
    <name evidence="1" type="ORF">HG535_0A02940</name>
</gene>
<dbReference type="GeneID" id="59233991"/>
<evidence type="ECO:0008006" key="3">
    <source>
        <dbReference type="Google" id="ProtNLM"/>
    </source>
</evidence>
<organism evidence="1 2">
    <name type="scientific">Zygotorulaspora mrakii</name>
    <name type="common">Zygosaccharomyces mrakii</name>
    <dbReference type="NCBI Taxonomy" id="42260"/>
    <lineage>
        <taxon>Eukaryota</taxon>
        <taxon>Fungi</taxon>
        <taxon>Dikarya</taxon>
        <taxon>Ascomycota</taxon>
        <taxon>Saccharomycotina</taxon>
        <taxon>Saccharomycetes</taxon>
        <taxon>Saccharomycetales</taxon>
        <taxon>Saccharomycetaceae</taxon>
        <taxon>Zygotorulaspora</taxon>
    </lineage>
</organism>
<dbReference type="AlphaFoldDB" id="A0A7H9AVN4"/>
<dbReference type="EMBL" id="CP058604">
    <property type="protein sequence ID" value="QLG70355.1"/>
    <property type="molecule type" value="Genomic_DNA"/>
</dbReference>